<dbReference type="EMBL" id="NEVQ01000019">
    <property type="protein sequence ID" value="OZI53082.1"/>
    <property type="molecule type" value="Genomic_DNA"/>
</dbReference>
<feature type="domain" description="MmgE/PrpD N-terminal" evidence="2">
    <location>
        <begin position="12"/>
        <end position="246"/>
    </location>
</feature>
<evidence type="ECO:0000259" key="3">
    <source>
        <dbReference type="Pfam" id="PF19305"/>
    </source>
</evidence>
<evidence type="ECO:0000313" key="5">
    <source>
        <dbReference type="Proteomes" id="UP000216885"/>
    </source>
</evidence>
<sequence>MRSLLLTPPLARQLAEFVLSTRVGDLPALALEHAKMSLASTLASAAAGYGIESARIIRELDLADGGAPVATVWFDNARLPLASAARVNAVASDAAASDDSDMRSIAHIGTIVSSAALAVGEREGSTGHDVLTAMVLGYEIAGRIDESLTPGRMQRGFHGSFSTVFGACVAAGLLLRLDAHRLAHAIALSATSIGGMAIAADTSCAREYHAGLAASTGVRAALAAQSGFEGELGVFEQPRGFLDALGGLAREDIVRDWGGSWDIVTDMAIKLMPGAHPFHATAEAAAEAARAGGRISPDDITRIVVSAAVQWTDFKGEPHPRNLVDAAHSLHYFVAAAIADDGFAWQHMDPAKMADPVIAALQDKVEFDPDPPPLPDRFPHRHGGSVTIHMKDGAMHHAACTAPRGAGVRGIDWRDVEDKFFQLFPRAGLPTGAAESCLEAIMHLERADSIRPLTRLLSRC</sequence>
<dbReference type="InterPro" id="IPR042183">
    <property type="entry name" value="MmgE/PrpD_sf_1"/>
</dbReference>
<comment type="similarity">
    <text evidence="1">Belongs to the PrpD family.</text>
</comment>
<dbReference type="Pfam" id="PF03972">
    <property type="entry name" value="MmgE_PrpD_N"/>
    <property type="match status" value="1"/>
</dbReference>
<dbReference type="InterPro" id="IPR045337">
    <property type="entry name" value="MmgE_PrpD_C"/>
</dbReference>
<dbReference type="RefSeq" id="WP_094822575.1">
    <property type="nucleotide sequence ID" value="NZ_NEVO01000013.1"/>
</dbReference>
<dbReference type="Proteomes" id="UP000216885">
    <property type="component" value="Unassembled WGS sequence"/>
</dbReference>
<dbReference type="InterPro" id="IPR005656">
    <property type="entry name" value="MmgE_PrpD"/>
</dbReference>
<name>A0A261TVB0_9BORD</name>
<dbReference type="InterPro" id="IPR036148">
    <property type="entry name" value="MmgE/PrpD_sf"/>
</dbReference>
<dbReference type="Gene3D" id="3.30.1330.120">
    <property type="entry name" value="2-methylcitrate dehydratase PrpD"/>
    <property type="match status" value="1"/>
</dbReference>
<keyword evidence="5" id="KW-1185">Reference proteome</keyword>
<dbReference type="Gene3D" id="1.10.4100.10">
    <property type="entry name" value="2-methylcitrate dehydratase PrpD"/>
    <property type="match status" value="1"/>
</dbReference>
<dbReference type="SUPFAM" id="SSF103378">
    <property type="entry name" value="2-methylcitrate dehydratase PrpD"/>
    <property type="match status" value="1"/>
</dbReference>
<dbReference type="AlphaFoldDB" id="A0A261TVB0"/>
<organism evidence="4 5">
    <name type="scientific">Bordetella genomosp. 4</name>
    <dbReference type="NCBI Taxonomy" id="463044"/>
    <lineage>
        <taxon>Bacteria</taxon>
        <taxon>Pseudomonadati</taxon>
        <taxon>Pseudomonadota</taxon>
        <taxon>Betaproteobacteria</taxon>
        <taxon>Burkholderiales</taxon>
        <taxon>Alcaligenaceae</taxon>
        <taxon>Bordetella</taxon>
    </lineage>
</organism>
<reference evidence="4 5" key="1">
    <citation type="submission" date="2017-05" db="EMBL/GenBank/DDBJ databases">
        <title>Complete and WGS of Bordetella genogroups.</title>
        <authorList>
            <person name="Spilker T."/>
            <person name="LiPuma J."/>
        </authorList>
    </citation>
    <scope>NUCLEOTIDE SEQUENCE [LARGE SCALE GENOMIC DNA]</scope>
    <source>
        <strain evidence="4 5">AU9919</strain>
    </source>
</reference>
<dbReference type="PANTHER" id="PTHR16943">
    <property type="entry name" value="2-METHYLCITRATE DEHYDRATASE-RELATED"/>
    <property type="match status" value="1"/>
</dbReference>
<evidence type="ECO:0000259" key="2">
    <source>
        <dbReference type="Pfam" id="PF03972"/>
    </source>
</evidence>
<dbReference type="InterPro" id="IPR042188">
    <property type="entry name" value="MmgE/PrpD_sf_2"/>
</dbReference>
<dbReference type="Pfam" id="PF19305">
    <property type="entry name" value="MmgE_PrpD_C"/>
    <property type="match status" value="1"/>
</dbReference>
<proteinExistence type="inferred from homology"/>
<gene>
    <name evidence="4" type="ORF">CAL20_18965</name>
</gene>
<evidence type="ECO:0008006" key="6">
    <source>
        <dbReference type="Google" id="ProtNLM"/>
    </source>
</evidence>
<accession>A0A261TVB0</accession>
<evidence type="ECO:0000313" key="4">
    <source>
        <dbReference type="EMBL" id="OZI53082.1"/>
    </source>
</evidence>
<feature type="domain" description="MmgE/PrpD C-terminal" evidence="3">
    <location>
        <begin position="278"/>
        <end position="425"/>
    </location>
</feature>
<evidence type="ECO:0000256" key="1">
    <source>
        <dbReference type="ARBA" id="ARBA00006174"/>
    </source>
</evidence>
<dbReference type="InterPro" id="IPR045336">
    <property type="entry name" value="MmgE_PrpD_N"/>
</dbReference>
<protein>
    <recommendedName>
        <fullName evidence="6">2-methylcitrate dehydratase</fullName>
    </recommendedName>
</protein>
<dbReference type="OrthoDB" id="9112846at2"/>
<dbReference type="PANTHER" id="PTHR16943:SF8">
    <property type="entry name" value="2-METHYLCITRATE DEHYDRATASE"/>
    <property type="match status" value="1"/>
</dbReference>
<dbReference type="GO" id="GO:0016829">
    <property type="term" value="F:lyase activity"/>
    <property type="evidence" value="ECO:0007669"/>
    <property type="project" value="InterPro"/>
</dbReference>
<comment type="caution">
    <text evidence="4">The sequence shown here is derived from an EMBL/GenBank/DDBJ whole genome shotgun (WGS) entry which is preliminary data.</text>
</comment>